<keyword evidence="2" id="KW-1185">Reference proteome</keyword>
<gene>
    <name evidence="1" type="ORF">E5334_01145</name>
</gene>
<dbReference type="RefSeq" id="WP_136011770.1">
    <property type="nucleotide sequence ID" value="NZ_SRYE01000001.1"/>
</dbReference>
<reference evidence="1 2" key="1">
    <citation type="submission" date="2019-04" db="EMBL/GenBank/DDBJ databases">
        <title>Microbes associate with the intestines of laboratory mice.</title>
        <authorList>
            <person name="Navarre W."/>
            <person name="Wong E."/>
            <person name="Huang K."/>
            <person name="Tropini C."/>
            <person name="Ng K."/>
            <person name="Yu B."/>
        </authorList>
    </citation>
    <scope>NUCLEOTIDE SEQUENCE [LARGE SCALE GENOMIC DNA]</scope>
    <source>
        <strain evidence="1 2">NM07_P-09</strain>
    </source>
</reference>
<dbReference type="EMBL" id="SRYE01000001">
    <property type="protein sequence ID" value="TGY63145.1"/>
    <property type="molecule type" value="Genomic_DNA"/>
</dbReference>
<name>A0A4S2F2X0_9ACTN</name>
<dbReference type="OrthoDB" id="3186328at2"/>
<protein>
    <submittedName>
        <fullName evidence="1">Uncharacterized protein</fullName>
    </submittedName>
</protein>
<dbReference type="Proteomes" id="UP000310263">
    <property type="component" value="Unassembled WGS sequence"/>
</dbReference>
<sequence>MSEERVNRDLAEAIRALLMENRQEDGTFTLDPRITPEALLSLLKEALFDEMWFYPAADQLIWDVARHEGYMIPACPVASRGDTKEFLQEYGVRNADEWYAQRGVSFREMRSFYAAAALMGRNTNFWRKTLFLPRLAATKASTLAPYCVRLIDFCLGDDTSATDETLFRC</sequence>
<accession>A0A4S2F2X0</accession>
<organism evidence="1 2">
    <name type="scientific">Muricaecibacterium torontonense</name>
    <dbReference type="NCBI Taxonomy" id="3032871"/>
    <lineage>
        <taxon>Bacteria</taxon>
        <taxon>Bacillati</taxon>
        <taxon>Actinomycetota</taxon>
        <taxon>Coriobacteriia</taxon>
        <taxon>Coriobacteriales</taxon>
        <taxon>Atopobiaceae</taxon>
        <taxon>Muricaecibacterium</taxon>
    </lineage>
</organism>
<dbReference type="AlphaFoldDB" id="A0A4S2F2X0"/>
<evidence type="ECO:0000313" key="1">
    <source>
        <dbReference type="EMBL" id="TGY63145.1"/>
    </source>
</evidence>
<evidence type="ECO:0000313" key="2">
    <source>
        <dbReference type="Proteomes" id="UP000310263"/>
    </source>
</evidence>
<comment type="caution">
    <text evidence="1">The sequence shown here is derived from an EMBL/GenBank/DDBJ whole genome shotgun (WGS) entry which is preliminary data.</text>
</comment>
<proteinExistence type="predicted"/>